<evidence type="ECO:0000313" key="3">
    <source>
        <dbReference type="Proteomes" id="UP000419144"/>
    </source>
</evidence>
<dbReference type="OrthoDB" id="261755at2759"/>
<sequence>MWRTAAARVDGFMGGPASSWTRWAAKVPHRFKTSSSSMSVARSRSRSSLRTGTVESTPFRVKPNMSVPMWQPSAKYMKYKPVRWLSNHLFAIATYQLTLEVGFTVIFGSLLYAEKITAQSVCDTLEAWHYPFVNWIDVEGGVYREPVRVGPFTLNAQKMTALHTGHNIASGILPLQLLLLVTTFVPVQHAYRLLRRAAPATASASHPAGGIGAANAAAADAASTASLTSVATGARRASYARATNGTRASPPLSH</sequence>
<gene>
    <name evidence="2" type="ORF">LtaPh_2103100</name>
</gene>
<evidence type="ECO:0000256" key="1">
    <source>
        <dbReference type="SAM" id="Phobius"/>
    </source>
</evidence>
<dbReference type="Proteomes" id="UP000419144">
    <property type="component" value="Unassembled WGS sequence"/>
</dbReference>
<organism evidence="2 3">
    <name type="scientific">Leishmania tarentolae</name>
    <name type="common">Sauroleishmania tarentolae</name>
    <dbReference type="NCBI Taxonomy" id="5689"/>
    <lineage>
        <taxon>Eukaryota</taxon>
        <taxon>Discoba</taxon>
        <taxon>Euglenozoa</taxon>
        <taxon>Kinetoplastea</taxon>
        <taxon>Metakinetoplastina</taxon>
        <taxon>Trypanosomatida</taxon>
        <taxon>Trypanosomatidae</taxon>
        <taxon>Leishmaniinae</taxon>
        <taxon>Leishmania</taxon>
        <taxon>lizard Leishmania</taxon>
    </lineage>
</organism>
<keyword evidence="1" id="KW-0812">Transmembrane</keyword>
<feature type="transmembrane region" description="Helical" evidence="1">
    <location>
        <begin position="89"/>
        <end position="113"/>
    </location>
</feature>
<dbReference type="VEuPathDB" id="TriTrypDB:LtaPh_2103100"/>
<evidence type="ECO:0000313" key="2">
    <source>
        <dbReference type="EMBL" id="GET88265.1"/>
    </source>
</evidence>
<feature type="transmembrane region" description="Helical" evidence="1">
    <location>
        <begin position="168"/>
        <end position="187"/>
    </location>
</feature>
<dbReference type="AlphaFoldDB" id="A0A640KGP1"/>
<name>A0A640KGP1_LEITA</name>
<accession>A0A640KGP1</accession>
<keyword evidence="3" id="KW-1185">Reference proteome</keyword>
<keyword evidence="1" id="KW-0472">Membrane</keyword>
<keyword evidence="1" id="KW-1133">Transmembrane helix</keyword>
<protein>
    <submittedName>
        <fullName evidence="2">Uncharacterized protein</fullName>
    </submittedName>
</protein>
<proteinExistence type="predicted"/>
<reference evidence="2" key="1">
    <citation type="submission" date="2019-11" db="EMBL/GenBank/DDBJ databases">
        <title>Leishmania tarentolae CDS.</title>
        <authorList>
            <person name="Goto Y."/>
            <person name="Yamagishi J."/>
        </authorList>
    </citation>
    <scope>NUCLEOTIDE SEQUENCE [LARGE SCALE GENOMIC DNA]</scope>
    <source>
        <strain evidence="2">Parrot Tar II</strain>
    </source>
</reference>
<comment type="caution">
    <text evidence="2">The sequence shown here is derived from an EMBL/GenBank/DDBJ whole genome shotgun (WGS) entry which is preliminary data.</text>
</comment>
<dbReference type="EMBL" id="BLBS01000026">
    <property type="protein sequence ID" value="GET88265.1"/>
    <property type="molecule type" value="Genomic_DNA"/>
</dbReference>